<proteinExistence type="predicted"/>
<evidence type="ECO:0000313" key="1">
    <source>
        <dbReference type="EnsemblPlants" id="EMT30246"/>
    </source>
</evidence>
<name>M8D204_AEGTA</name>
<dbReference type="EnsemblPlants" id="EMT30246">
    <property type="protein sequence ID" value="EMT30246"/>
    <property type="gene ID" value="F775_06203"/>
</dbReference>
<reference evidence="1" key="1">
    <citation type="submission" date="2015-06" db="UniProtKB">
        <authorList>
            <consortium name="EnsemblPlants"/>
        </authorList>
    </citation>
    <scope>IDENTIFICATION</scope>
</reference>
<organism evidence="1">
    <name type="scientific">Aegilops tauschii</name>
    <name type="common">Tausch's goatgrass</name>
    <name type="synonym">Aegilops squarrosa</name>
    <dbReference type="NCBI Taxonomy" id="37682"/>
    <lineage>
        <taxon>Eukaryota</taxon>
        <taxon>Viridiplantae</taxon>
        <taxon>Streptophyta</taxon>
        <taxon>Embryophyta</taxon>
        <taxon>Tracheophyta</taxon>
        <taxon>Spermatophyta</taxon>
        <taxon>Magnoliopsida</taxon>
        <taxon>Liliopsida</taxon>
        <taxon>Poales</taxon>
        <taxon>Poaceae</taxon>
        <taxon>BOP clade</taxon>
        <taxon>Pooideae</taxon>
        <taxon>Triticodae</taxon>
        <taxon>Triticeae</taxon>
        <taxon>Triticinae</taxon>
        <taxon>Aegilops</taxon>
    </lineage>
</organism>
<dbReference type="AlphaFoldDB" id="M8D204"/>
<sequence length="77" mass="8538">MSFFNLRLFASMAMADILRFPGEYLHDHAPRSWPKEATRELPLPTVGSSRQEPHCVVDCSEAGSTLAESRRSTSASV</sequence>
<accession>M8D204</accession>
<protein>
    <submittedName>
        <fullName evidence="1">Uncharacterized protein</fullName>
    </submittedName>
</protein>